<evidence type="ECO:0000259" key="2">
    <source>
        <dbReference type="PROSITE" id="PS50966"/>
    </source>
</evidence>
<dbReference type="GO" id="GO:0008270">
    <property type="term" value="F:zinc ion binding"/>
    <property type="evidence" value="ECO:0007669"/>
    <property type="project" value="UniProtKB-KW"/>
</dbReference>
<keyword evidence="1" id="KW-0479">Metal-binding</keyword>
<accession>A0A9W9YTB2</accession>
<evidence type="ECO:0000313" key="3">
    <source>
        <dbReference type="EMBL" id="KAJ7365930.1"/>
    </source>
</evidence>
<dbReference type="OrthoDB" id="5959876at2759"/>
<name>A0A9W9YTB2_9CNID</name>
<evidence type="ECO:0000256" key="1">
    <source>
        <dbReference type="PROSITE-ProRule" id="PRU00325"/>
    </source>
</evidence>
<dbReference type="Pfam" id="PF04434">
    <property type="entry name" value="SWIM"/>
    <property type="match status" value="1"/>
</dbReference>
<dbReference type="InterPro" id="IPR007527">
    <property type="entry name" value="Znf_SWIM"/>
</dbReference>
<dbReference type="AlphaFoldDB" id="A0A9W9YTB2"/>
<evidence type="ECO:0000313" key="4">
    <source>
        <dbReference type="Proteomes" id="UP001163046"/>
    </source>
</evidence>
<comment type="caution">
    <text evidence="3">The sequence shown here is derived from an EMBL/GenBank/DDBJ whole genome shotgun (WGS) entry which is preliminary data.</text>
</comment>
<organism evidence="3 4">
    <name type="scientific">Desmophyllum pertusum</name>
    <dbReference type="NCBI Taxonomy" id="174260"/>
    <lineage>
        <taxon>Eukaryota</taxon>
        <taxon>Metazoa</taxon>
        <taxon>Cnidaria</taxon>
        <taxon>Anthozoa</taxon>
        <taxon>Hexacorallia</taxon>
        <taxon>Scleractinia</taxon>
        <taxon>Caryophylliina</taxon>
        <taxon>Caryophylliidae</taxon>
        <taxon>Desmophyllum</taxon>
    </lineage>
</organism>
<dbReference type="EMBL" id="MU827302">
    <property type="protein sequence ID" value="KAJ7365930.1"/>
    <property type="molecule type" value="Genomic_DNA"/>
</dbReference>
<keyword evidence="1" id="KW-0862">Zinc</keyword>
<proteinExistence type="predicted"/>
<dbReference type="PROSITE" id="PS50966">
    <property type="entry name" value="ZF_SWIM"/>
    <property type="match status" value="1"/>
</dbReference>
<dbReference type="Proteomes" id="UP001163046">
    <property type="component" value="Unassembled WGS sequence"/>
</dbReference>
<sequence>MAMLSIVSLLSYFSEDKKSIKKGEKPLQIGPCGIIYLQSGYFTGRYPRKHEKQGVAKSRFYLDEENEIKSSECECPRGKFKCSHAAALFIHGIHNLSRTDNRVSVEETKIKHATVLEIC</sequence>
<feature type="domain" description="SWIM-type" evidence="2">
    <location>
        <begin position="58"/>
        <end position="93"/>
    </location>
</feature>
<keyword evidence="4" id="KW-1185">Reference proteome</keyword>
<keyword evidence="1" id="KW-0863">Zinc-finger</keyword>
<reference evidence="3" key="1">
    <citation type="submission" date="2023-01" db="EMBL/GenBank/DDBJ databases">
        <title>Genome assembly of the deep-sea coral Lophelia pertusa.</title>
        <authorList>
            <person name="Herrera S."/>
            <person name="Cordes E."/>
        </authorList>
    </citation>
    <scope>NUCLEOTIDE SEQUENCE</scope>
    <source>
        <strain evidence="3">USNM1676648</strain>
        <tissue evidence="3">Polyp</tissue>
    </source>
</reference>
<gene>
    <name evidence="3" type="ORF">OS493_002666</name>
</gene>
<protein>
    <recommendedName>
        <fullName evidence="2">SWIM-type domain-containing protein</fullName>
    </recommendedName>
</protein>